<comment type="caution">
    <text evidence="2">The sequence shown here is derived from an EMBL/GenBank/DDBJ whole genome shotgun (WGS) entry which is preliminary data.</text>
</comment>
<gene>
    <name evidence="2" type="ORF">ODALV1_LOCUS25060</name>
</gene>
<organism evidence="2 3">
    <name type="scientific">Orchesella dallaii</name>
    <dbReference type="NCBI Taxonomy" id="48710"/>
    <lineage>
        <taxon>Eukaryota</taxon>
        <taxon>Metazoa</taxon>
        <taxon>Ecdysozoa</taxon>
        <taxon>Arthropoda</taxon>
        <taxon>Hexapoda</taxon>
        <taxon>Collembola</taxon>
        <taxon>Entomobryomorpha</taxon>
        <taxon>Entomobryoidea</taxon>
        <taxon>Orchesellidae</taxon>
        <taxon>Orchesellinae</taxon>
        <taxon>Orchesella</taxon>
    </lineage>
</organism>
<evidence type="ECO:0000313" key="3">
    <source>
        <dbReference type="Proteomes" id="UP001642540"/>
    </source>
</evidence>
<evidence type="ECO:0000313" key="2">
    <source>
        <dbReference type="EMBL" id="CAL8133421.1"/>
    </source>
</evidence>
<feature type="domain" description="F-box" evidence="1">
    <location>
        <begin position="17"/>
        <end position="57"/>
    </location>
</feature>
<dbReference type="Pfam" id="PF12937">
    <property type="entry name" value="F-box-like"/>
    <property type="match status" value="1"/>
</dbReference>
<dbReference type="EMBL" id="CAXLJM020000099">
    <property type="protein sequence ID" value="CAL8133421.1"/>
    <property type="molecule type" value="Genomic_DNA"/>
</dbReference>
<dbReference type="Proteomes" id="UP001642540">
    <property type="component" value="Unassembled WGS sequence"/>
</dbReference>
<accession>A0ABP1RQU0</accession>
<dbReference type="SMART" id="SM00256">
    <property type="entry name" value="FBOX"/>
    <property type="match status" value="1"/>
</dbReference>
<evidence type="ECO:0000259" key="1">
    <source>
        <dbReference type="SMART" id="SM00256"/>
    </source>
</evidence>
<dbReference type="SUPFAM" id="SSF52047">
    <property type="entry name" value="RNI-like"/>
    <property type="match status" value="1"/>
</dbReference>
<sequence length="482" mass="55863">MILSGFCHGHPTCWEELPAELLLMIMNNLDDKSSKLRCRLVNSKWRAAVNSSLERETLSSWTSRTFFEESVFEPPFPKMRILNYLDYRGLLTSNFLNCPLDFAKTLGNPFPSKSLCISPQNRWGYRKSNRKSRVKMFKVFTLFGSHLTSFHLHGVKVTGALMNLVLKLLENLRALTLSSIRIDEDSLNLSGRLLVVSPPPNLQYLRLININDSDFIQFFVDLCSYQLVSLEVDGFNLRPLRQPMFNFTGITGKSTKSLKLNNVQTAWKNLCKLKVSVVNIEFLQKTISAPIQHLYIGGSPLDEKVCLTDLIKLLEKFSTTLVTLYINIKFGNSDIMEHKIVSNSITFPCLKKIHVCYLESNNYKILLAYENNILSKCPKLEHIHWLYQSHRTFGDLHDLKKKFKFVFHSNCWQICPTLRYIVVSGKKLGYHQPFEVKYTREMFYIWEFEQVLAKLNMSQKKSSIIIYEDNTQISSLTDYPEN</sequence>
<dbReference type="SUPFAM" id="SSF81383">
    <property type="entry name" value="F-box domain"/>
    <property type="match status" value="1"/>
</dbReference>
<reference evidence="2 3" key="1">
    <citation type="submission" date="2024-08" db="EMBL/GenBank/DDBJ databases">
        <authorList>
            <person name="Cucini C."/>
            <person name="Frati F."/>
        </authorList>
    </citation>
    <scope>NUCLEOTIDE SEQUENCE [LARGE SCALE GENOMIC DNA]</scope>
</reference>
<keyword evidence="3" id="KW-1185">Reference proteome</keyword>
<proteinExistence type="predicted"/>
<protein>
    <recommendedName>
        <fullName evidence="1">F-box domain-containing protein</fullName>
    </recommendedName>
</protein>
<dbReference type="InterPro" id="IPR032675">
    <property type="entry name" value="LRR_dom_sf"/>
</dbReference>
<dbReference type="Gene3D" id="3.80.10.10">
    <property type="entry name" value="Ribonuclease Inhibitor"/>
    <property type="match status" value="1"/>
</dbReference>
<dbReference type="InterPro" id="IPR036047">
    <property type="entry name" value="F-box-like_dom_sf"/>
</dbReference>
<dbReference type="InterPro" id="IPR001810">
    <property type="entry name" value="F-box_dom"/>
</dbReference>
<name>A0ABP1RQU0_9HEXA</name>
<dbReference type="Gene3D" id="1.20.1280.50">
    <property type="match status" value="1"/>
</dbReference>